<dbReference type="EMBL" id="AZEY01000079">
    <property type="protein sequence ID" value="KRL64856.1"/>
    <property type="molecule type" value="Genomic_DNA"/>
</dbReference>
<name>A0A0R1SGN4_9LACO</name>
<gene>
    <name evidence="7" type="ORF">FC85_GL000640</name>
</gene>
<sequence>MFKENRLAVIITFVTGVMAVLLLSGFTSTAVNGGAGISKTLKITIPGEPMTVDPTKSIETNGGAVIDQISEGIYRRNANNKIAAGVVERLVRPTDNGTKYTFTIRQNAKWQTGQPITSRDFVNAIERQANPKTKSQQTTSISYLKNFQAVNSGKVSPNKLGIHAINKRTFYIKLTKPVPFMNYEFTNFYPLNTEAVKKYGGQYGSTGDKTVANGAYVLKGWNGTNDSWHYEKNQHYWDAKNVKIPQIDVAVIKDDNTAQNMFTSGQIDLTTLTGQYVKANQNNKNLVVTETGRNNYIYFNNKKKATANENLRHAISLVIDRQSLAKNVLQDGSIGATNIVPKNYAKDPSNGKDFTSEVGNQAPTNSTKAKSYWKKAQKEIGSKKVSLDFLVDDTDTEKKLAEYVQGAVSKNLKGLSINIVSVPHATHVTRDFQTEFDICTVGWGPDYPDAQNFLDGLRHRNAINFSHFSDRKYDRLMNKVDNTTKYDAKQRWNFEKQADKRLMKIAAVAPTYQASQAHLINSKLGGLKWDAMSGQSGKLQYAYWK</sequence>
<dbReference type="InterPro" id="IPR030678">
    <property type="entry name" value="Peptide/Ni-bd"/>
</dbReference>
<keyword evidence="4" id="KW-0732">Signal</keyword>
<accession>A0A0R1SGN4</accession>
<dbReference type="GO" id="GO:0042597">
    <property type="term" value="C:periplasmic space"/>
    <property type="evidence" value="ECO:0007669"/>
    <property type="project" value="UniProtKB-ARBA"/>
</dbReference>
<evidence type="ECO:0000256" key="4">
    <source>
        <dbReference type="ARBA" id="ARBA00022729"/>
    </source>
</evidence>
<reference evidence="7 8" key="1">
    <citation type="journal article" date="2015" name="Genome Announc.">
        <title>Expanding the biotechnology potential of lactobacilli through comparative genomics of 213 strains and associated genera.</title>
        <authorList>
            <person name="Sun Z."/>
            <person name="Harris H.M."/>
            <person name="McCann A."/>
            <person name="Guo C."/>
            <person name="Argimon S."/>
            <person name="Zhang W."/>
            <person name="Yang X."/>
            <person name="Jeffery I.B."/>
            <person name="Cooney J.C."/>
            <person name="Kagawa T.F."/>
            <person name="Liu W."/>
            <person name="Song Y."/>
            <person name="Salvetti E."/>
            <person name="Wrobel A."/>
            <person name="Rasinkangas P."/>
            <person name="Parkhill J."/>
            <person name="Rea M.C."/>
            <person name="O'Sullivan O."/>
            <person name="Ritari J."/>
            <person name="Douillard F.P."/>
            <person name="Paul Ross R."/>
            <person name="Yang R."/>
            <person name="Briner A.E."/>
            <person name="Felis G.E."/>
            <person name="de Vos W.M."/>
            <person name="Barrangou R."/>
            <person name="Klaenhammer T.R."/>
            <person name="Caufield P.W."/>
            <person name="Cui Y."/>
            <person name="Zhang H."/>
            <person name="O'Toole P.W."/>
        </authorList>
    </citation>
    <scope>NUCLEOTIDE SEQUENCE [LARGE SCALE GENOMIC DNA]</scope>
    <source>
        <strain evidence="7 8">DSM 14421</strain>
    </source>
</reference>
<comment type="subcellular location">
    <subcellularLocation>
        <location evidence="1">Cell envelope</location>
    </subcellularLocation>
</comment>
<dbReference type="GO" id="GO:1904680">
    <property type="term" value="F:peptide transmembrane transporter activity"/>
    <property type="evidence" value="ECO:0007669"/>
    <property type="project" value="TreeGrafter"/>
</dbReference>
<dbReference type="PIRSF" id="PIRSF002741">
    <property type="entry name" value="MppA"/>
    <property type="match status" value="1"/>
</dbReference>
<evidence type="ECO:0000256" key="5">
    <source>
        <dbReference type="SAM" id="MobiDB-lite"/>
    </source>
</evidence>
<evidence type="ECO:0000256" key="1">
    <source>
        <dbReference type="ARBA" id="ARBA00004196"/>
    </source>
</evidence>
<evidence type="ECO:0000313" key="8">
    <source>
        <dbReference type="Proteomes" id="UP000052013"/>
    </source>
</evidence>
<feature type="region of interest" description="Disordered" evidence="5">
    <location>
        <begin position="345"/>
        <end position="370"/>
    </location>
</feature>
<dbReference type="Gene3D" id="3.10.105.10">
    <property type="entry name" value="Dipeptide-binding Protein, Domain 3"/>
    <property type="match status" value="1"/>
</dbReference>
<dbReference type="PANTHER" id="PTHR30290:SF10">
    <property type="entry name" value="PERIPLASMIC OLIGOPEPTIDE-BINDING PROTEIN-RELATED"/>
    <property type="match status" value="1"/>
</dbReference>
<organism evidence="7 8">
    <name type="scientific">Lentilactobacillus diolivorans DSM 14421</name>
    <dbReference type="NCBI Taxonomy" id="1423739"/>
    <lineage>
        <taxon>Bacteria</taxon>
        <taxon>Bacillati</taxon>
        <taxon>Bacillota</taxon>
        <taxon>Bacilli</taxon>
        <taxon>Lactobacillales</taxon>
        <taxon>Lactobacillaceae</taxon>
        <taxon>Lentilactobacillus</taxon>
    </lineage>
</organism>
<dbReference type="SUPFAM" id="SSF53850">
    <property type="entry name" value="Periplasmic binding protein-like II"/>
    <property type="match status" value="1"/>
</dbReference>
<dbReference type="Pfam" id="PF00496">
    <property type="entry name" value="SBP_bac_5"/>
    <property type="match status" value="1"/>
</dbReference>
<dbReference type="InterPro" id="IPR000914">
    <property type="entry name" value="SBP_5_dom"/>
</dbReference>
<dbReference type="PANTHER" id="PTHR30290">
    <property type="entry name" value="PERIPLASMIC BINDING COMPONENT OF ABC TRANSPORTER"/>
    <property type="match status" value="1"/>
</dbReference>
<dbReference type="Gene3D" id="3.90.76.10">
    <property type="entry name" value="Dipeptide-binding Protein, Domain 1"/>
    <property type="match status" value="1"/>
</dbReference>
<dbReference type="InterPro" id="IPR039424">
    <property type="entry name" value="SBP_5"/>
</dbReference>
<dbReference type="GO" id="GO:0030313">
    <property type="term" value="C:cell envelope"/>
    <property type="evidence" value="ECO:0007669"/>
    <property type="project" value="UniProtKB-SubCell"/>
</dbReference>
<evidence type="ECO:0000259" key="6">
    <source>
        <dbReference type="Pfam" id="PF00496"/>
    </source>
</evidence>
<dbReference type="FunFam" id="3.10.105.10:FF:000001">
    <property type="entry name" value="Oligopeptide ABC transporter, oligopeptide-binding protein"/>
    <property type="match status" value="1"/>
</dbReference>
<dbReference type="Proteomes" id="UP000052013">
    <property type="component" value="Unassembled WGS sequence"/>
</dbReference>
<proteinExistence type="inferred from homology"/>
<dbReference type="RefSeq" id="WP_057865107.1">
    <property type="nucleotide sequence ID" value="NZ_AZEY01000079.1"/>
</dbReference>
<dbReference type="PATRIC" id="fig|1423739.3.peg.670"/>
<dbReference type="Gene3D" id="3.40.190.10">
    <property type="entry name" value="Periplasmic binding protein-like II"/>
    <property type="match status" value="1"/>
</dbReference>
<dbReference type="CDD" id="cd08504">
    <property type="entry name" value="PBP2_OppA"/>
    <property type="match status" value="1"/>
</dbReference>
<dbReference type="GO" id="GO:0043190">
    <property type="term" value="C:ATP-binding cassette (ABC) transporter complex"/>
    <property type="evidence" value="ECO:0007669"/>
    <property type="project" value="InterPro"/>
</dbReference>
<comment type="caution">
    <text evidence="7">The sequence shown here is derived from an EMBL/GenBank/DDBJ whole genome shotgun (WGS) entry which is preliminary data.</text>
</comment>
<keyword evidence="3" id="KW-0813">Transport</keyword>
<evidence type="ECO:0000313" key="7">
    <source>
        <dbReference type="EMBL" id="KRL64856.1"/>
    </source>
</evidence>
<protein>
    <submittedName>
        <fullName evidence="7">ABC transporter periplasmic protein</fullName>
    </submittedName>
</protein>
<dbReference type="AlphaFoldDB" id="A0A0R1SGN4"/>
<dbReference type="GO" id="GO:0015833">
    <property type="term" value="P:peptide transport"/>
    <property type="evidence" value="ECO:0007669"/>
    <property type="project" value="TreeGrafter"/>
</dbReference>
<feature type="domain" description="Solute-binding protein family 5" evidence="6">
    <location>
        <begin position="86"/>
        <end position="462"/>
    </location>
</feature>
<evidence type="ECO:0000256" key="2">
    <source>
        <dbReference type="ARBA" id="ARBA00005695"/>
    </source>
</evidence>
<comment type="similarity">
    <text evidence="2">Belongs to the bacterial solute-binding protein 5 family.</text>
</comment>
<evidence type="ECO:0000256" key="3">
    <source>
        <dbReference type="ARBA" id="ARBA00022448"/>
    </source>
</evidence>
<feature type="compositionally biased region" description="Polar residues" evidence="5">
    <location>
        <begin position="357"/>
        <end position="369"/>
    </location>
</feature>
<dbReference type="STRING" id="1423739.FC85_GL000640"/>